<dbReference type="SUPFAM" id="SSF143744">
    <property type="entry name" value="GlcG-like"/>
    <property type="match status" value="1"/>
</dbReference>
<gene>
    <name evidence="1" type="ORF">Pfl04_52580</name>
</gene>
<dbReference type="EMBL" id="BONU01000097">
    <property type="protein sequence ID" value="GIG76854.1"/>
    <property type="molecule type" value="Genomic_DNA"/>
</dbReference>
<proteinExistence type="predicted"/>
<dbReference type="AlphaFoldDB" id="A0A8J3LZZ8"/>
<organism evidence="1 2">
    <name type="scientific">Planosporangium flavigriseum</name>
    <dbReference type="NCBI Taxonomy" id="373681"/>
    <lineage>
        <taxon>Bacteria</taxon>
        <taxon>Bacillati</taxon>
        <taxon>Actinomycetota</taxon>
        <taxon>Actinomycetes</taxon>
        <taxon>Micromonosporales</taxon>
        <taxon>Micromonosporaceae</taxon>
        <taxon>Planosporangium</taxon>
    </lineage>
</organism>
<dbReference type="InterPro" id="IPR052517">
    <property type="entry name" value="GlcG_carb_metab_protein"/>
</dbReference>
<dbReference type="Proteomes" id="UP000653674">
    <property type="component" value="Unassembled WGS sequence"/>
</dbReference>
<dbReference type="Gene3D" id="3.30.450.150">
    <property type="entry name" value="Haem-degrading domain"/>
    <property type="match status" value="1"/>
</dbReference>
<dbReference type="RefSeq" id="WP_168079598.1">
    <property type="nucleotide sequence ID" value="NZ_BAAAQJ010000012.1"/>
</dbReference>
<reference evidence="1" key="1">
    <citation type="submission" date="2021-01" db="EMBL/GenBank/DDBJ databases">
        <title>Whole genome shotgun sequence of Planosporangium flavigriseum NBRC 105377.</title>
        <authorList>
            <person name="Komaki H."/>
            <person name="Tamura T."/>
        </authorList>
    </citation>
    <scope>NUCLEOTIDE SEQUENCE</scope>
    <source>
        <strain evidence="1">NBRC 105377</strain>
    </source>
</reference>
<dbReference type="Pfam" id="PF03928">
    <property type="entry name" value="HbpS-like"/>
    <property type="match status" value="1"/>
</dbReference>
<evidence type="ECO:0000313" key="1">
    <source>
        <dbReference type="EMBL" id="GIG76854.1"/>
    </source>
</evidence>
<sequence length="143" mass="15213">MDAFQKLKKFADVCEEVAAARGIPICVTVLDAHNNPVLLHRMPGSGIITLEMAERKAYTSVALGCETYALKAGIQPGQPLYSLTTSSSRLIAFGGGTCVRFGSEVFGIGISGGPTEVEDMEILRDARIKFGDGEWAPDSMGTD</sequence>
<dbReference type="InterPro" id="IPR038084">
    <property type="entry name" value="PduO/GlcC-like_sf"/>
</dbReference>
<name>A0A8J3LZZ8_9ACTN</name>
<protein>
    <recommendedName>
        <fullName evidence="3">Heme-binding protein</fullName>
    </recommendedName>
</protein>
<accession>A0A8J3LZZ8</accession>
<comment type="caution">
    <text evidence="1">The sequence shown here is derived from an EMBL/GenBank/DDBJ whole genome shotgun (WGS) entry which is preliminary data.</text>
</comment>
<keyword evidence="2" id="KW-1185">Reference proteome</keyword>
<evidence type="ECO:0008006" key="3">
    <source>
        <dbReference type="Google" id="ProtNLM"/>
    </source>
</evidence>
<dbReference type="InterPro" id="IPR005624">
    <property type="entry name" value="PduO/GlcC-like"/>
</dbReference>
<dbReference type="PANTHER" id="PTHR34309:SF1">
    <property type="entry name" value="PROTEIN GLCG"/>
    <property type="match status" value="1"/>
</dbReference>
<dbReference type="PANTHER" id="PTHR34309">
    <property type="entry name" value="SLR1406 PROTEIN"/>
    <property type="match status" value="1"/>
</dbReference>
<evidence type="ECO:0000313" key="2">
    <source>
        <dbReference type="Proteomes" id="UP000653674"/>
    </source>
</evidence>